<name>A0A319BIE5_ASPVC</name>
<organism evidence="4 5">
    <name type="scientific">Aspergillus vadensis (strain CBS 113365 / IMI 142717 / IBT 24658)</name>
    <dbReference type="NCBI Taxonomy" id="1448311"/>
    <lineage>
        <taxon>Eukaryota</taxon>
        <taxon>Fungi</taxon>
        <taxon>Dikarya</taxon>
        <taxon>Ascomycota</taxon>
        <taxon>Pezizomycotina</taxon>
        <taxon>Eurotiomycetes</taxon>
        <taxon>Eurotiomycetidae</taxon>
        <taxon>Eurotiales</taxon>
        <taxon>Aspergillaceae</taxon>
        <taxon>Aspergillus</taxon>
        <taxon>Aspergillus subgen. Circumdati</taxon>
    </lineage>
</organism>
<dbReference type="PANTHER" id="PTHR32385">
    <property type="entry name" value="MANNOSYL PHOSPHORYLINOSITOL CERAMIDE SYNTHASE"/>
    <property type="match status" value="1"/>
</dbReference>
<keyword evidence="3" id="KW-1133">Transmembrane helix</keyword>
<evidence type="ECO:0000256" key="3">
    <source>
        <dbReference type="SAM" id="Phobius"/>
    </source>
</evidence>
<feature type="transmembrane region" description="Helical" evidence="3">
    <location>
        <begin position="331"/>
        <end position="351"/>
    </location>
</feature>
<dbReference type="AlphaFoldDB" id="A0A319BIE5"/>
<reference evidence="4" key="1">
    <citation type="submission" date="2016-12" db="EMBL/GenBank/DDBJ databases">
        <title>The genomes of Aspergillus section Nigri reveals drivers in fungal speciation.</title>
        <authorList>
            <consortium name="DOE Joint Genome Institute"/>
            <person name="Vesth T.C."/>
            <person name="Nybo J."/>
            <person name="Theobald S."/>
            <person name="Brandl J."/>
            <person name="Frisvad J.C."/>
            <person name="Nielsen K.F."/>
            <person name="Lyhne E.K."/>
            <person name="Kogle M.E."/>
            <person name="Kuo A."/>
            <person name="Riley R."/>
            <person name="Clum A."/>
            <person name="Nolan M."/>
            <person name="Lipzen A."/>
            <person name="Salamov A."/>
            <person name="Henrissat B."/>
            <person name="Wiebenga A."/>
            <person name="De Vries R.P."/>
            <person name="Grigoriev I.V."/>
            <person name="Mortensen U.H."/>
            <person name="Andersen M.R."/>
            <person name="Baker S.E."/>
        </authorList>
    </citation>
    <scope>NUCLEOTIDE SEQUENCE [LARGE SCALE GENOMIC DNA]</scope>
    <source>
        <strain evidence="4">CBS 113365</strain>
    </source>
</reference>
<gene>
    <name evidence="4" type="ORF">BO88DRAFT_403599</name>
</gene>
<evidence type="ECO:0000313" key="5">
    <source>
        <dbReference type="Proteomes" id="UP000248405"/>
    </source>
</evidence>
<dbReference type="RefSeq" id="XP_025564454.1">
    <property type="nucleotide sequence ID" value="XM_025706401.1"/>
</dbReference>
<feature type="transmembrane region" description="Helical" evidence="3">
    <location>
        <begin position="44"/>
        <end position="63"/>
    </location>
</feature>
<keyword evidence="3" id="KW-0812">Transmembrane</keyword>
<accession>A0A319BIE5</accession>
<dbReference type="GO" id="GO:0000030">
    <property type="term" value="F:mannosyltransferase activity"/>
    <property type="evidence" value="ECO:0007669"/>
    <property type="project" value="TreeGrafter"/>
</dbReference>
<keyword evidence="2" id="KW-0808">Transferase</keyword>
<dbReference type="SUPFAM" id="SSF53448">
    <property type="entry name" value="Nucleotide-diphospho-sugar transferases"/>
    <property type="match status" value="1"/>
</dbReference>
<evidence type="ECO:0000256" key="2">
    <source>
        <dbReference type="ARBA" id="ARBA00022679"/>
    </source>
</evidence>
<dbReference type="PANTHER" id="PTHR32385:SF15">
    <property type="entry name" value="INOSITOL PHOSPHOCERAMIDE MANNOSYLTRANSFERASE 1"/>
    <property type="match status" value="1"/>
</dbReference>
<dbReference type="Pfam" id="PF04488">
    <property type="entry name" value="Gly_transf_sug"/>
    <property type="match status" value="1"/>
</dbReference>
<keyword evidence="3" id="KW-0472">Membrane</keyword>
<dbReference type="InterPro" id="IPR007577">
    <property type="entry name" value="GlycoTrfase_DXD_sugar-bd_CS"/>
</dbReference>
<dbReference type="OrthoDB" id="3647at2759"/>
<dbReference type="GO" id="GO:0016020">
    <property type="term" value="C:membrane"/>
    <property type="evidence" value="ECO:0007669"/>
    <property type="project" value="GOC"/>
</dbReference>
<evidence type="ECO:0000256" key="1">
    <source>
        <dbReference type="ARBA" id="ARBA00009003"/>
    </source>
</evidence>
<sequence length="369" mass="41297">MTSRTTLKIIGSRIQHHAARCRASLPSISLAPRLQIIVTKARQGPFICCLSFYLLSTCLSWLISTIHFSSQLHAHTLSSDILYARETTSPAIFTKPYQWAPPPSSPLNVTSPSSVPPIIHRIWRGDLTKPIPEEYINSSSSCHNQNPTYEQYIWTDTTARQFIEAYFPWFAAVYNDHLLPMQRVDVLRYFLLWHYGGVYLGPEIGCQWPLDSLLKGAEQEGKVLLPQHWPYGVGNEFIASKPDHAFVIKVALSVHEHRWESVPAYAMAFVSAGAVLVSRVLGVWLSAVGGGVGIVPEDMLEGTEEAFFMRFVGERPRGDEVAVSEWFFGNWVGWCAAGVALVVMGTVVFGVRREPRARGVEGYRAYTLV</sequence>
<keyword evidence="5" id="KW-1185">Reference proteome</keyword>
<dbReference type="Proteomes" id="UP000248405">
    <property type="component" value="Unassembled WGS sequence"/>
</dbReference>
<comment type="similarity">
    <text evidence="1">Belongs to the glycosyltransferase 32 family.</text>
</comment>
<dbReference type="GO" id="GO:0051999">
    <property type="term" value="P:mannosyl-inositol phosphorylceramide biosynthetic process"/>
    <property type="evidence" value="ECO:0007669"/>
    <property type="project" value="TreeGrafter"/>
</dbReference>
<evidence type="ECO:0000313" key="4">
    <source>
        <dbReference type="EMBL" id="PYH70660.1"/>
    </source>
</evidence>
<dbReference type="Gene3D" id="3.90.550.20">
    <property type="match status" value="1"/>
</dbReference>
<dbReference type="InterPro" id="IPR051706">
    <property type="entry name" value="Glycosyltransferase_domain"/>
</dbReference>
<dbReference type="InterPro" id="IPR029044">
    <property type="entry name" value="Nucleotide-diphossugar_trans"/>
</dbReference>
<proteinExistence type="inferred from homology"/>
<dbReference type="GeneID" id="37210993"/>
<dbReference type="EMBL" id="KZ821620">
    <property type="protein sequence ID" value="PYH70660.1"/>
    <property type="molecule type" value="Genomic_DNA"/>
</dbReference>
<protein>
    <submittedName>
        <fullName evidence="4">Mannosyl phosphorylinositol ceramide synthase SUR1</fullName>
    </submittedName>
</protein>